<reference evidence="2" key="1">
    <citation type="submission" date="2024-05" db="EMBL/GenBank/DDBJ databases">
        <title>Planctomycetes of the genus Singulisphaera possess chitinolytic capabilities.</title>
        <authorList>
            <person name="Ivanova A."/>
        </authorList>
    </citation>
    <scope>NUCLEOTIDE SEQUENCE</scope>
    <source>
        <strain evidence="2">Ch08T</strain>
    </source>
</reference>
<gene>
    <name evidence="2" type="ORF">V5E97_22480</name>
</gene>
<evidence type="ECO:0000313" key="2">
    <source>
        <dbReference type="EMBL" id="XBH01117.1"/>
    </source>
</evidence>
<name>A0AAU7C6U5_9BACT</name>
<dbReference type="EMBL" id="CP155447">
    <property type="protein sequence ID" value="XBH01117.1"/>
    <property type="molecule type" value="Genomic_DNA"/>
</dbReference>
<protein>
    <submittedName>
        <fullName evidence="2">CPCC family cysteine-rich protein</fullName>
    </submittedName>
</protein>
<dbReference type="AlphaFoldDB" id="A0AAU7C6U5"/>
<evidence type="ECO:0000259" key="1">
    <source>
        <dbReference type="Pfam" id="PF14206"/>
    </source>
</evidence>
<accession>A0AAU7C6U5</accession>
<dbReference type="InterPro" id="IPR025983">
    <property type="entry name" value="Cys_rich_CPCC"/>
</dbReference>
<proteinExistence type="predicted"/>
<sequence length="100" mass="11747">MKYKCFICGYYTLDYRCEWKICEICFWEDDVFVDHRNDKSSPANKGMMVSRAQANFMLFGAMSREFVGVVRKPFASEVRDPEWKPLDSALAIFDQESRGH</sequence>
<dbReference type="Pfam" id="PF14206">
    <property type="entry name" value="Cys_rich_CPCC"/>
    <property type="match status" value="1"/>
</dbReference>
<feature type="domain" description="Cysteine-rich CPCC" evidence="1">
    <location>
        <begin position="3"/>
        <end position="75"/>
    </location>
</feature>
<organism evidence="2">
    <name type="scientific">Singulisphaera sp. Ch08</name>
    <dbReference type="NCBI Taxonomy" id="3120278"/>
    <lineage>
        <taxon>Bacteria</taxon>
        <taxon>Pseudomonadati</taxon>
        <taxon>Planctomycetota</taxon>
        <taxon>Planctomycetia</taxon>
        <taxon>Isosphaerales</taxon>
        <taxon>Isosphaeraceae</taxon>
        <taxon>Singulisphaera</taxon>
    </lineage>
</organism>
<dbReference type="RefSeq" id="WP_406693805.1">
    <property type="nucleotide sequence ID" value="NZ_CP155447.1"/>
</dbReference>